<reference evidence="11 12" key="1">
    <citation type="journal article" date="2024" name="Nat. Commun.">
        <title>Phylogenomics reveals the evolutionary origins of lichenization in chlorophyte algae.</title>
        <authorList>
            <person name="Puginier C."/>
            <person name="Libourel C."/>
            <person name="Otte J."/>
            <person name="Skaloud P."/>
            <person name="Haon M."/>
            <person name="Grisel S."/>
            <person name="Petersen M."/>
            <person name="Berrin J.G."/>
            <person name="Delaux P.M."/>
            <person name="Dal Grande F."/>
            <person name="Keller J."/>
        </authorList>
    </citation>
    <scope>NUCLEOTIDE SEQUENCE [LARGE SCALE GENOMIC DNA]</scope>
    <source>
        <strain evidence="11 12">SAG 2036</strain>
    </source>
</reference>
<dbReference type="InterPro" id="IPR004856">
    <property type="entry name" value="Glyco_trans_ALG6/ALG8"/>
</dbReference>
<keyword evidence="9 10" id="KW-0472">Membrane</keyword>
<evidence type="ECO:0000256" key="3">
    <source>
        <dbReference type="ARBA" id="ARBA00008715"/>
    </source>
</evidence>
<evidence type="ECO:0000313" key="11">
    <source>
        <dbReference type="EMBL" id="KAK9807380.1"/>
    </source>
</evidence>
<dbReference type="AlphaFoldDB" id="A0AAW1PG47"/>
<evidence type="ECO:0000256" key="7">
    <source>
        <dbReference type="ARBA" id="ARBA00022824"/>
    </source>
</evidence>
<evidence type="ECO:0000313" key="12">
    <source>
        <dbReference type="Proteomes" id="UP001465755"/>
    </source>
</evidence>
<evidence type="ECO:0000256" key="6">
    <source>
        <dbReference type="ARBA" id="ARBA00022692"/>
    </source>
</evidence>
<dbReference type="EMBL" id="JALJOQ010000031">
    <property type="protein sequence ID" value="KAK9807380.1"/>
    <property type="molecule type" value="Genomic_DNA"/>
</dbReference>
<dbReference type="PANTHER" id="PTHR12413:SF1">
    <property type="entry name" value="DOLICHYL PYROPHOSPHATE MAN9GLCNAC2 ALPHA-1,3-GLUCOSYLTRANSFERASE"/>
    <property type="match status" value="1"/>
</dbReference>
<comment type="caution">
    <text evidence="10">Lacks conserved residue(s) required for the propagation of feature annotation.</text>
</comment>
<keyword evidence="8 10" id="KW-1133">Transmembrane helix</keyword>
<comment type="caution">
    <text evidence="11">The sequence shown here is derived from an EMBL/GenBank/DDBJ whole genome shotgun (WGS) entry which is preliminary data.</text>
</comment>
<organism evidence="11 12">
    <name type="scientific">Symbiochloris irregularis</name>
    <dbReference type="NCBI Taxonomy" id="706552"/>
    <lineage>
        <taxon>Eukaryota</taxon>
        <taxon>Viridiplantae</taxon>
        <taxon>Chlorophyta</taxon>
        <taxon>core chlorophytes</taxon>
        <taxon>Trebouxiophyceae</taxon>
        <taxon>Trebouxiales</taxon>
        <taxon>Trebouxiaceae</taxon>
        <taxon>Symbiochloris</taxon>
    </lineage>
</organism>
<keyword evidence="7 10" id="KW-0256">Endoplasmic reticulum</keyword>
<sequence length="377" mass="40703">MVVAWVGKQACVAGCIFALAVLQRLAVGVGSYSGAGRAPLYGDYEAQRHWMEITLHTPLADWYRDTPSNDLRYWGLDYPPLSAYQSWAYGRAIQAFDPAAVALQTSRGFESAFSKALMRWSSVLSDILVLFPAVAACAHVFYLRRPTAQLLVLAVGLLQPAFVLIDHGHFQYNSISLGLSAGAAAAIAADWYCMGSMLFCLALNHKQMAAYYAPAFFAHLLGALSAATLSIKAGTHACEAGNARCWPHLLGCGAPFLVHEGAAGAALSRLAPLKRGLFEDYVANFWCATSMLIKWKRLLSLPVQVRLCTAATLAAAAPSMLHQVLRPSPRGLLLCMANSAFAFFLFSFQVHEKSILLPLLPITLLAPQLLGTALGLK</sequence>
<proteinExistence type="inferred from homology"/>
<comment type="similarity">
    <text evidence="3 10">Belongs to the ALG6/ALG8 glucosyltransferase family.</text>
</comment>
<evidence type="ECO:0000256" key="5">
    <source>
        <dbReference type="ARBA" id="ARBA00022679"/>
    </source>
</evidence>
<keyword evidence="6 10" id="KW-0812">Transmembrane</keyword>
<dbReference type="Pfam" id="PF03155">
    <property type="entry name" value="Alg6_Alg8"/>
    <property type="match status" value="1"/>
</dbReference>
<feature type="transmembrane region" description="Helical" evidence="10">
    <location>
        <begin position="177"/>
        <end position="204"/>
    </location>
</feature>
<evidence type="ECO:0000256" key="2">
    <source>
        <dbReference type="ARBA" id="ARBA00004922"/>
    </source>
</evidence>
<evidence type="ECO:0000256" key="9">
    <source>
        <dbReference type="ARBA" id="ARBA00023136"/>
    </source>
</evidence>
<keyword evidence="12" id="KW-1185">Reference proteome</keyword>
<feature type="transmembrane region" description="Helical" evidence="10">
    <location>
        <begin position="355"/>
        <end position="376"/>
    </location>
</feature>
<comment type="subcellular location">
    <subcellularLocation>
        <location evidence="1 10">Endoplasmic reticulum membrane</location>
        <topology evidence="1 10">Multi-pass membrane protein</topology>
    </subcellularLocation>
</comment>
<dbReference type="GO" id="GO:0042281">
    <property type="term" value="F:dolichyl pyrophosphate Man9GlcNAc2 alpha-1,3-glucosyltransferase activity"/>
    <property type="evidence" value="ECO:0007669"/>
    <property type="project" value="TreeGrafter"/>
</dbReference>
<name>A0AAW1PG47_9CHLO</name>
<evidence type="ECO:0000256" key="8">
    <source>
        <dbReference type="ARBA" id="ARBA00022989"/>
    </source>
</evidence>
<dbReference type="EC" id="2.4.1.-" evidence="10"/>
<feature type="transmembrane region" description="Helical" evidence="10">
    <location>
        <begin position="123"/>
        <end position="142"/>
    </location>
</feature>
<comment type="pathway">
    <text evidence="2 10">Protein modification; protein glycosylation.</text>
</comment>
<evidence type="ECO:0000256" key="4">
    <source>
        <dbReference type="ARBA" id="ARBA00022676"/>
    </source>
</evidence>
<dbReference type="GO" id="GO:0005789">
    <property type="term" value="C:endoplasmic reticulum membrane"/>
    <property type="evidence" value="ECO:0007669"/>
    <property type="project" value="UniProtKB-SubCell"/>
</dbReference>
<feature type="transmembrane region" description="Helical" evidence="10">
    <location>
        <begin position="148"/>
        <end position="165"/>
    </location>
</feature>
<evidence type="ECO:0000256" key="1">
    <source>
        <dbReference type="ARBA" id="ARBA00004477"/>
    </source>
</evidence>
<dbReference type="Proteomes" id="UP001465755">
    <property type="component" value="Unassembled WGS sequence"/>
</dbReference>
<protein>
    <recommendedName>
        <fullName evidence="10">Alpha-1,3-glucosyltransferase</fullName>
        <ecNumber evidence="10">2.4.1.-</ecNumber>
    </recommendedName>
</protein>
<feature type="transmembrane region" description="Helical" evidence="10">
    <location>
        <begin position="331"/>
        <end position="349"/>
    </location>
</feature>
<dbReference type="PANTHER" id="PTHR12413">
    <property type="entry name" value="DOLICHYL GLYCOSYLTRANSFERASE"/>
    <property type="match status" value="1"/>
</dbReference>
<accession>A0AAW1PG47</accession>
<gene>
    <name evidence="11" type="ORF">WJX73_009447</name>
</gene>
<keyword evidence="5 10" id="KW-0808">Transferase</keyword>
<evidence type="ECO:0000256" key="10">
    <source>
        <dbReference type="RuleBase" id="RU363110"/>
    </source>
</evidence>
<feature type="transmembrane region" description="Helical" evidence="10">
    <location>
        <begin position="210"/>
        <end position="231"/>
    </location>
</feature>
<keyword evidence="4 10" id="KW-0328">Glycosyltransferase</keyword>